<dbReference type="InterPro" id="IPR052163">
    <property type="entry name" value="DGC-Regulatory_Protein"/>
</dbReference>
<dbReference type="Pfam" id="PF00990">
    <property type="entry name" value="GGDEF"/>
    <property type="match status" value="1"/>
</dbReference>
<proteinExistence type="predicted"/>
<dbReference type="FunFam" id="3.30.70.270:FF:000001">
    <property type="entry name" value="Diguanylate cyclase domain protein"/>
    <property type="match status" value="1"/>
</dbReference>
<dbReference type="Gene3D" id="3.30.70.270">
    <property type="match status" value="1"/>
</dbReference>
<dbReference type="Gene3D" id="3.30.450.20">
    <property type="entry name" value="PAS domain"/>
    <property type="match status" value="1"/>
</dbReference>
<dbReference type="Gene3D" id="3.40.50.2300">
    <property type="match status" value="1"/>
</dbReference>
<protein>
    <recommendedName>
        <fullName evidence="1">Stage 0 sporulation protein A homolog</fullName>
    </recommendedName>
</protein>
<feature type="modified residue" description="4-aspartylphosphate" evidence="3">
    <location>
        <position position="57"/>
    </location>
</feature>
<evidence type="ECO:0000256" key="3">
    <source>
        <dbReference type="PROSITE-ProRule" id="PRU00169"/>
    </source>
</evidence>
<dbReference type="SMART" id="SM00448">
    <property type="entry name" value="REC"/>
    <property type="match status" value="1"/>
</dbReference>
<comment type="function">
    <text evidence="2">May play the central regulatory role in sporulation. It may be an element of the effector pathway responsible for the activation of sporulation genes in response to nutritional stress. Spo0A may act in concert with spo0H (a sigma factor) to control the expression of some genes that are critical to the sporulation process.</text>
</comment>
<evidence type="ECO:0000313" key="7">
    <source>
        <dbReference type="Proteomes" id="UP000298653"/>
    </source>
</evidence>
<evidence type="ECO:0000259" key="5">
    <source>
        <dbReference type="PROSITE" id="PS50887"/>
    </source>
</evidence>
<evidence type="ECO:0000259" key="4">
    <source>
        <dbReference type="PROSITE" id="PS50110"/>
    </source>
</evidence>
<dbReference type="NCBIfam" id="TIGR00254">
    <property type="entry name" value="GGDEF"/>
    <property type="match status" value="1"/>
</dbReference>
<dbReference type="RefSeq" id="WP_137329743.1">
    <property type="nucleotide sequence ID" value="NZ_CP040058.1"/>
</dbReference>
<dbReference type="SUPFAM" id="SSF55785">
    <property type="entry name" value="PYP-like sensor domain (PAS domain)"/>
    <property type="match status" value="1"/>
</dbReference>
<evidence type="ECO:0000313" key="6">
    <source>
        <dbReference type="EMBL" id="QCP36532.1"/>
    </source>
</evidence>
<keyword evidence="3" id="KW-0597">Phosphoprotein</keyword>
<evidence type="ECO:0000256" key="1">
    <source>
        <dbReference type="ARBA" id="ARBA00018672"/>
    </source>
</evidence>
<dbReference type="InterPro" id="IPR035965">
    <property type="entry name" value="PAS-like_dom_sf"/>
</dbReference>
<dbReference type="PANTHER" id="PTHR46663">
    <property type="entry name" value="DIGUANYLATE CYCLASE DGCT-RELATED"/>
    <property type="match status" value="1"/>
</dbReference>
<dbReference type="InterPro" id="IPR043128">
    <property type="entry name" value="Rev_trsase/Diguanyl_cyclase"/>
</dbReference>
<dbReference type="CDD" id="cd01949">
    <property type="entry name" value="GGDEF"/>
    <property type="match status" value="1"/>
</dbReference>
<name>A0A4P8IF59_9FIRM</name>
<dbReference type="AlphaFoldDB" id="A0A4P8IF59"/>
<dbReference type="Proteomes" id="UP000298653">
    <property type="component" value="Chromosome"/>
</dbReference>
<dbReference type="GO" id="GO:0000160">
    <property type="term" value="P:phosphorelay signal transduction system"/>
    <property type="evidence" value="ECO:0007669"/>
    <property type="project" value="InterPro"/>
</dbReference>
<reference evidence="6 7" key="1">
    <citation type="submission" date="2019-05" db="EMBL/GenBank/DDBJ databases">
        <title>Complete genome sequencing of Anaerostipes rhamnosivorans.</title>
        <authorList>
            <person name="Bui T.P.N."/>
            <person name="de Vos W.M."/>
        </authorList>
    </citation>
    <scope>NUCLEOTIDE SEQUENCE [LARGE SCALE GENOMIC DNA]</scope>
    <source>
        <strain evidence="6 7">1y2</strain>
    </source>
</reference>
<keyword evidence="7" id="KW-1185">Reference proteome</keyword>
<evidence type="ECO:0000256" key="2">
    <source>
        <dbReference type="ARBA" id="ARBA00024867"/>
    </source>
</evidence>
<dbReference type="InterPro" id="IPR001789">
    <property type="entry name" value="Sig_transdc_resp-reg_receiver"/>
</dbReference>
<dbReference type="OrthoDB" id="9804955at2"/>
<dbReference type="EMBL" id="CP040058">
    <property type="protein sequence ID" value="QCP36532.1"/>
    <property type="molecule type" value="Genomic_DNA"/>
</dbReference>
<feature type="domain" description="GGDEF" evidence="5">
    <location>
        <begin position="334"/>
        <end position="463"/>
    </location>
</feature>
<dbReference type="InterPro" id="IPR029787">
    <property type="entry name" value="Nucleotide_cyclase"/>
</dbReference>
<dbReference type="SUPFAM" id="SSF52172">
    <property type="entry name" value="CheY-like"/>
    <property type="match status" value="1"/>
</dbReference>
<feature type="domain" description="Response regulatory" evidence="4">
    <location>
        <begin position="7"/>
        <end position="124"/>
    </location>
</feature>
<dbReference type="PROSITE" id="PS50110">
    <property type="entry name" value="RESPONSE_REGULATORY"/>
    <property type="match status" value="1"/>
</dbReference>
<dbReference type="Pfam" id="PF00072">
    <property type="entry name" value="Response_reg"/>
    <property type="match status" value="1"/>
</dbReference>
<dbReference type="PANTHER" id="PTHR46663:SF4">
    <property type="entry name" value="DIGUANYLATE CYCLASE DGCT-RELATED"/>
    <property type="match status" value="1"/>
</dbReference>
<dbReference type="InterPro" id="IPR000160">
    <property type="entry name" value="GGDEF_dom"/>
</dbReference>
<dbReference type="PROSITE" id="PS50887">
    <property type="entry name" value="GGDEF"/>
    <property type="match status" value="1"/>
</dbReference>
<dbReference type="SMART" id="SM00267">
    <property type="entry name" value="GGDEF"/>
    <property type="match status" value="1"/>
</dbReference>
<organism evidence="6 7">
    <name type="scientific">Anaerostipes rhamnosivorans</name>
    <dbReference type="NCBI Taxonomy" id="1229621"/>
    <lineage>
        <taxon>Bacteria</taxon>
        <taxon>Bacillati</taxon>
        <taxon>Bacillota</taxon>
        <taxon>Clostridia</taxon>
        <taxon>Lachnospirales</taxon>
        <taxon>Lachnospiraceae</taxon>
        <taxon>Anaerostipes</taxon>
    </lineage>
</organism>
<gene>
    <name evidence="6" type="ORF">AR1Y2_3078</name>
</gene>
<accession>A0A4P8IF59</accession>
<sequence>MAEEKRTLLIVDDVELNRAILNEIFCKSYHIIEAVNGKDALDIITDKEKKVDLVLLDLVMPVLDGFGLMEILREKGILEHLPVVVITVDGSEQILEKAYSMGAEEIIIKPFNPDIIRRKVRNILSMYMRMELISNIGKLQHLPEGEAEDYGSVDVGSKAEMEALSSRTLYLLELEREKNRVLANLSGDIMFDYDVKSDTLSFSEKYYEVFGRDTMIEKVSKKVSGTDIIYEEDKQVLIENLKGLSINNSTMRAQIRLMTKDSGYLWYECFIKSIWDMDDETCLSLIGKFVNIDKHRKEISRWKEAADNDALTGINNRKGLEEKILNIMKSSWDSTGVLLFLDLDDFKQINDSKGHAFGDKVLRTVAEKIKSCVRSTDVVGRIGGDEFIVFLNGISGRNAALKKAEEIDRKIQNSCIGYPVTVSIGIAQFPEDGSEYDVLIKRADQALYYSKNKGKNRYTFYDKKTKDMPFQSLLSKKDSDEEG</sequence>
<dbReference type="KEGG" id="arf:AR1Y2_3078"/>
<dbReference type="InterPro" id="IPR011006">
    <property type="entry name" value="CheY-like_superfamily"/>
</dbReference>
<dbReference type="SUPFAM" id="SSF55073">
    <property type="entry name" value="Nucleotide cyclase"/>
    <property type="match status" value="1"/>
</dbReference>